<accession>A0A679FXT9</accession>
<reference evidence="4" key="1">
    <citation type="journal article" date="2020" name="Microbiol. Resour. Announc.">
        <title>Complete Genome Sequence of Geobacillus sp. Strain E55-1, Isolated from Mine Geyser in Japan.</title>
        <authorList>
            <person name="Miyazaki K."/>
            <person name="Hase E."/>
            <person name="Tokito N."/>
        </authorList>
    </citation>
    <scope>NUCLEOTIDE SEQUENCE [LARGE SCALE GENOMIC DNA]</scope>
    <source>
        <strain evidence="4">E55-1</strain>
        <plasmid evidence="4">pGspE55-1</plasmid>
    </source>
</reference>
<evidence type="ECO:0000313" key="3">
    <source>
        <dbReference type="EMBL" id="BBW98927.1"/>
    </source>
</evidence>
<gene>
    <name evidence="3" type="ORF">GsuE55_37600</name>
</gene>
<dbReference type="EMBL" id="AP022558">
    <property type="protein sequence ID" value="BBW98927.1"/>
    <property type="molecule type" value="Genomic_DNA"/>
</dbReference>
<keyword evidence="3" id="KW-0614">Plasmid</keyword>
<keyword evidence="2" id="KW-0472">Membrane</keyword>
<keyword evidence="4" id="KW-1185">Reference proteome</keyword>
<dbReference type="RefSeq" id="WP_172418900.1">
    <property type="nucleotide sequence ID" value="NZ_AP022558.1"/>
</dbReference>
<keyword evidence="2" id="KW-1133">Transmembrane helix</keyword>
<keyword evidence="2" id="KW-0812">Transmembrane</keyword>
<geneLocation type="plasmid" evidence="3 4">
    <name>pGspE55-1</name>
</geneLocation>
<evidence type="ECO:0000256" key="1">
    <source>
        <dbReference type="SAM" id="Coils"/>
    </source>
</evidence>
<evidence type="ECO:0000313" key="4">
    <source>
        <dbReference type="Proteomes" id="UP000501421"/>
    </source>
</evidence>
<organism evidence="3 4">
    <name type="scientific">Geobacillus subterraneus</name>
    <dbReference type="NCBI Taxonomy" id="129338"/>
    <lineage>
        <taxon>Bacteria</taxon>
        <taxon>Bacillati</taxon>
        <taxon>Bacillota</taxon>
        <taxon>Bacilli</taxon>
        <taxon>Bacillales</taxon>
        <taxon>Anoxybacillaceae</taxon>
        <taxon>Geobacillus</taxon>
    </lineage>
</organism>
<dbReference type="AlphaFoldDB" id="A0A679FXT9"/>
<evidence type="ECO:0000256" key="2">
    <source>
        <dbReference type="SAM" id="Phobius"/>
    </source>
</evidence>
<feature type="coiled-coil region" evidence="1">
    <location>
        <begin position="96"/>
        <end position="123"/>
    </location>
</feature>
<proteinExistence type="predicted"/>
<name>A0A679FXT9_9BACL</name>
<protein>
    <submittedName>
        <fullName evidence="3">Uncharacterized protein</fullName>
    </submittedName>
</protein>
<sequence>MLVIIDKPLDTKKGGKGGSPVFSVEMGIFAKNVNKRVGLAVSVSVLSGLGLFALLLNSADSSPSPKPMQTASSITGSGAFWKKDSLAQPNESGSRSLVQELDLQQAEEEARSLAREFRFDEAAKALEPLALQRRLSSRAKQVYEDVSLLANVFAKKGEKPDPDLIPSLFDHLQDEEIALLGTLALPDDLRGKVIVNKDSLNPIFDGKATIRSVLPEQGEMKRIIEMRQGKVEKVFRIDFVIEGFPLVAYVMKKDGHVRVYEIQEKEEGTTPYRTISEWERLYKTYQLTPSSEYWYEE</sequence>
<dbReference type="Proteomes" id="UP000501421">
    <property type="component" value="Plasmid pGspE55-1"/>
</dbReference>
<feature type="transmembrane region" description="Helical" evidence="2">
    <location>
        <begin position="37"/>
        <end position="56"/>
    </location>
</feature>
<keyword evidence="1" id="KW-0175">Coiled coil</keyword>